<proteinExistence type="inferred from homology"/>
<dbReference type="Gene3D" id="3.40.50.1820">
    <property type="entry name" value="alpha/beta hydrolase"/>
    <property type="match status" value="1"/>
</dbReference>
<evidence type="ECO:0000313" key="7">
    <source>
        <dbReference type="EMBL" id="KAJ7623664.1"/>
    </source>
</evidence>
<dbReference type="SUPFAM" id="SSF53474">
    <property type="entry name" value="alpha/beta-Hydrolases"/>
    <property type="match status" value="1"/>
</dbReference>
<dbReference type="InterPro" id="IPR051218">
    <property type="entry name" value="Sec_MonoDiacylglyc_Lipase"/>
</dbReference>
<feature type="chain" id="PRO_5042293195" evidence="5">
    <location>
        <begin position="18"/>
        <end position="287"/>
    </location>
</feature>
<comment type="catalytic activity">
    <reaction evidence="4">
        <text>a monoacylglycerol + H2O = glycerol + a fatty acid + H(+)</text>
        <dbReference type="Rhea" id="RHEA:15245"/>
        <dbReference type="ChEBI" id="CHEBI:15377"/>
        <dbReference type="ChEBI" id="CHEBI:15378"/>
        <dbReference type="ChEBI" id="CHEBI:17408"/>
        <dbReference type="ChEBI" id="CHEBI:17754"/>
        <dbReference type="ChEBI" id="CHEBI:28868"/>
    </reaction>
</comment>
<dbReference type="GO" id="GO:0006629">
    <property type="term" value="P:lipid metabolic process"/>
    <property type="evidence" value="ECO:0007669"/>
    <property type="project" value="InterPro"/>
</dbReference>
<dbReference type="Proteomes" id="UP001221142">
    <property type="component" value="Unassembled WGS sequence"/>
</dbReference>
<evidence type="ECO:0000256" key="4">
    <source>
        <dbReference type="ARBA" id="ARBA00048461"/>
    </source>
</evidence>
<evidence type="ECO:0000313" key="8">
    <source>
        <dbReference type="Proteomes" id="UP001221142"/>
    </source>
</evidence>
<evidence type="ECO:0000259" key="6">
    <source>
        <dbReference type="Pfam" id="PF01764"/>
    </source>
</evidence>
<keyword evidence="1" id="KW-1015">Disulfide bond</keyword>
<reference evidence="7" key="1">
    <citation type="submission" date="2023-03" db="EMBL/GenBank/DDBJ databases">
        <title>Massive genome expansion in bonnet fungi (Mycena s.s.) driven by repeated elements and novel gene families across ecological guilds.</title>
        <authorList>
            <consortium name="Lawrence Berkeley National Laboratory"/>
            <person name="Harder C.B."/>
            <person name="Miyauchi S."/>
            <person name="Viragh M."/>
            <person name="Kuo A."/>
            <person name="Thoen E."/>
            <person name="Andreopoulos B."/>
            <person name="Lu D."/>
            <person name="Skrede I."/>
            <person name="Drula E."/>
            <person name="Henrissat B."/>
            <person name="Morin E."/>
            <person name="Kohler A."/>
            <person name="Barry K."/>
            <person name="LaButti K."/>
            <person name="Morin E."/>
            <person name="Salamov A."/>
            <person name="Lipzen A."/>
            <person name="Mereny Z."/>
            <person name="Hegedus B."/>
            <person name="Baldrian P."/>
            <person name="Stursova M."/>
            <person name="Weitz H."/>
            <person name="Taylor A."/>
            <person name="Grigoriev I.V."/>
            <person name="Nagy L.G."/>
            <person name="Martin F."/>
            <person name="Kauserud H."/>
        </authorList>
    </citation>
    <scope>NUCLEOTIDE SEQUENCE</scope>
    <source>
        <strain evidence="7">9284</strain>
    </source>
</reference>
<dbReference type="InterPro" id="IPR002921">
    <property type="entry name" value="Fungal_lipase-type"/>
</dbReference>
<dbReference type="PANTHER" id="PTHR45856:SF25">
    <property type="entry name" value="FUNGAL LIPASE-LIKE DOMAIN-CONTAINING PROTEIN"/>
    <property type="match status" value="1"/>
</dbReference>
<evidence type="ECO:0000256" key="5">
    <source>
        <dbReference type="SAM" id="SignalP"/>
    </source>
</evidence>
<keyword evidence="5" id="KW-0732">Signal</keyword>
<comment type="similarity">
    <text evidence="2">Belongs to the AB hydrolase superfamily. Lipase family. Class 3 subfamily.</text>
</comment>
<name>A0AAD7BKQ8_9AGAR</name>
<dbReference type="EMBL" id="JARKIF010000014">
    <property type="protein sequence ID" value="KAJ7623664.1"/>
    <property type="molecule type" value="Genomic_DNA"/>
</dbReference>
<feature type="signal peptide" evidence="5">
    <location>
        <begin position="1"/>
        <end position="17"/>
    </location>
</feature>
<gene>
    <name evidence="7" type="ORF">FB45DRAFT_926387</name>
</gene>
<dbReference type="CDD" id="cd00519">
    <property type="entry name" value="Lipase_3"/>
    <property type="match status" value="1"/>
</dbReference>
<comment type="caution">
    <text evidence="7">The sequence shown here is derived from an EMBL/GenBank/DDBJ whole genome shotgun (WGS) entry which is preliminary data.</text>
</comment>
<sequence>MARLSAVLLAAAVLVNAAPSLLPRQTISTLSTAQISVFKPYTYYAAAAYCDPAKTLAWNCGPNCQANQGFQTVASGGDGSGTQFWYVGYDATLQSIIVAHQGTDPSEILAWATDAEFVLDGLNSTLFPGISSSIEVHSGFADEQAKTAADVLAAVKTAISKFGSNQVTIVGHSMGAALSLLDSVYLPLHLPGVSFKSILYALPRVGNQAFADYASTGNTVTHINNMEDPVPTIPGRFLGFHHPTGEIHIQDSGAWESCPGQDNDDDRCIVGDVPNIFDGDVSDHDGP</sequence>
<protein>
    <submittedName>
        <fullName evidence="7">Lipase</fullName>
    </submittedName>
</protein>
<keyword evidence="8" id="KW-1185">Reference proteome</keyword>
<accession>A0AAD7BKQ8</accession>
<dbReference type="PANTHER" id="PTHR45856">
    <property type="entry name" value="ALPHA/BETA-HYDROLASES SUPERFAMILY PROTEIN"/>
    <property type="match status" value="1"/>
</dbReference>
<evidence type="ECO:0000256" key="1">
    <source>
        <dbReference type="ARBA" id="ARBA00023157"/>
    </source>
</evidence>
<comment type="catalytic activity">
    <reaction evidence="3">
        <text>a diacylglycerol + H2O = a monoacylglycerol + a fatty acid + H(+)</text>
        <dbReference type="Rhea" id="RHEA:32731"/>
        <dbReference type="ChEBI" id="CHEBI:15377"/>
        <dbReference type="ChEBI" id="CHEBI:15378"/>
        <dbReference type="ChEBI" id="CHEBI:17408"/>
        <dbReference type="ChEBI" id="CHEBI:18035"/>
        <dbReference type="ChEBI" id="CHEBI:28868"/>
    </reaction>
</comment>
<organism evidence="7 8">
    <name type="scientific">Roridomyces roridus</name>
    <dbReference type="NCBI Taxonomy" id="1738132"/>
    <lineage>
        <taxon>Eukaryota</taxon>
        <taxon>Fungi</taxon>
        <taxon>Dikarya</taxon>
        <taxon>Basidiomycota</taxon>
        <taxon>Agaricomycotina</taxon>
        <taxon>Agaricomycetes</taxon>
        <taxon>Agaricomycetidae</taxon>
        <taxon>Agaricales</taxon>
        <taxon>Marasmiineae</taxon>
        <taxon>Mycenaceae</taxon>
        <taxon>Roridomyces</taxon>
    </lineage>
</organism>
<dbReference type="InterPro" id="IPR029058">
    <property type="entry name" value="AB_hydrolase_fold"/>
</dbReference>
<feature type="domain" description="Fungal lipase-type" evidence="6">
    <location>
        <begin position="98"/>
        <end position="236"/>
    </location>
</feature>
<evidence type="ECO:0000256" key="2">
    <source>
        <dbReference type="ARBA" id="ARBA00043996"/>
    </source>
</evidence>
<dbReference type="AlphaFoldDB" id="A0AAD7BKQ8"/>
<dbReference type="Pfam" id="PF01764">
    <property type="entry name" value="Lipase_3"/>
    <property type="match status" value="1"/>
</dbReference>
<evidence type="ECO:0000256" key="3">
    <source>
        <dbReference type="ARBA" id="ARBA00047591"/>
    </source>
</evidence>